<dbReference type="SMART" id="SM00088">
    <property type="entry name" value="PINT"/>
    <property type="match status" value="1"/>
</dbReference>
<dbReference type="InterPro" id="IPR048624">
    <property type="entry name" value="CSN1_C"/>
</dbReference>
<protein>
    <submittedName>
        <fullName evidence="9 10">COP9 signalosome complex subunit 1-like</fullName>
    </submittedName>
</protein>
<dbReference type="GO" id="GO:0005737">
    <property type="term" value="C:cytoplasm"/>
    <property type="evidence" value="ECO:0007669"/>
    <property type="project" value="UniProtKB-SubCell"/>
</dbReference>
<sequence length="507" mass="55764">MEAMLVDPVQEENDNQEEETIIIENSNLDLDSLSSSYSGLSRLFRLMFVAGRCPPLRDDALRMAFAHVQTTCNVGLYNKIHQKLLLSGGGNNAAAGGNLPDVAAAGGEPAPAAAACPAAAAAVMPVLDMQWIESKTKKATLKLEKLDTDLKNSKVNSIKESIRRGHDDLGDHYLDCGELSNALKCYSRARDYCTSHMHILEMCLNVIKVSIYLQNWSHVLSYVSKAQATSENTDTKTLVGGSSSTSREQTAVVQTKLTCAAGLAQLATRKYKAAAKSFLSAQLDWCDYSEVLSPWNVAVYGGLCALATYSRQELHKNVLMSSSFKQFLEMEPMLRDIIFKFYESKYAHCLKLLDDLKDVLMLDMYLASHVKTLYSKIRNRGLVQYFSPYKSASLERMATSFNTTVGGMEDELTALILEGVMQARIDSHNKIVYAACVEERSVTFERTLQMGQQHIDRLHMLILRAALMKQQMQVKPPSRDVVAGPGSSSSSTSAAAAADAMNDSQSV</sequence>
<evidence type="ECO:0000313" key="9">
    <source>
        <dbReference type="EMBL" id="LAB67470.1"/>
    </source>
</evidence>
<proteinExistence type="evidence at transcript level"/>
<evidence type="ECO:0000256" key="3">
    <source>
        <dbReference type="ARBA" id="ARBA00008793"/>
    </source>
</evidence>
<evidence type="ECO:0000256" key="2">
    <source>
        <dbReference type="ARBA" id="ARBA00004496"/>
    </source>
</evidence>
<keyword evidence="4" id="KW-0963">Cytoplasm</keyword>
<dbReference type="AlphaFoldDB" id="A0A2P2I0R9"/>
<evidence type="ECO:0000256" key="7">
    <source>
        <dbReference type="SAM" id="MobiDB-lite"/>
    </source>
</evidence>
<evidence type="ECO:0000256" key="4">
    <source>
        <dbReference type="ARBA" id="ARBA00022490"/>
    </source>
</evidence>
<evidence type="ECO:0000256" key="1">
    <source>
        <dbReference type="ARBA" id="ARBA00004123"/>
    </source>
</evidence>
<dbReference type="PANTHER" id="PTHR14145">
    <property type="entry name" value="26S PROTESOME SUBUNIT 6"/>
    <property type="match status" value="1"/>
</dbReference>
<evidence type="ECO:0000313" key="10">
    <source>
        <dbReference type="EMBL" id="LAC20087.1"/>
    </source>
</evidence>
<dbReference type="InterPro" id="IPR036390">
    <property type="entry name" value="WH_DNA-bd_sf"/>
</dbReference>
<dbReference type="EMBL" id="IACF01001791">
    <property type="protein sequence ID" value="LAB67470.1"/>
    <property type="molecule type" value="mRNA"/>
</dbReference>
<dbReference type="Pfam" id="PF10602">
    <property type="entry name" value="RPN7"/>
    <property type="match status" value="1"/>
</dbReference>
<dbReference type="InterPro" id="IPR045135">
    <property type="entry name" value="Rpn7_N"/>
</dbReference>
<evidence type="ECO:0000259" key="8">
    <source>
        <dbReference type="PROSITE" id="PS50250"/>
    </source>
</evidence>
<feature type="domain" description="PCI" evidence="8">
    <location>
        <begin position="263"/>
        <end position="439"/>
    </location>
</feature>
<keyword evidence="5" id="KW-0736">Signalosome</keyword>
<reference evidence="10" key="1">
    <citation type="submission" date="2017-11" db="EMBL/GenBank/DDBJ databases">
        <title>The sensing device of the deep-sea amphipod.</title>
        <authorList>
            <person name="Kobayashi H."/>
            <person name="Nagahama T."/>
            <person name="Arai W."/>
            <person name="Sasagawa Y."/>
            <person name="Umeda M."/>
            <person name="Hayashi T."/>
            <person name="Nikaido I."/>
            <person name="Watanabe H."/>
            <person name="Oguri K."/>
            <person name="Kitazato H."/>
            <person name="Fujioka K."/>
            <person name="Kido Y."/>
            <person name="Takami H."/>
        </authorList>
    </citation>
    <scope>NUCLEOTIDE SEQUENCE</scope>
    <source>
        <tissue evidence="10">Whole body</tissue>
    </source>
</reference>
<dbReference type="Gene3D" id="1.25.40.570">
    <property type="match status" value="1"/>
</dbReference>
<dbReference type="Pfam" id="PF01399">
    <property type="entry name" value="PCI"/>
    <property type="match status" value="1"/>
</dbReference>
<dbReference type="InterPro" id="IPR019585">
    <property type="entry name" value="Rpn7/CSN1"/>
</dbReference>
<feature type="compositionally biased region" description="Low complexity" evidence="7">
    <location>
        <begin position="487"/>
        <end position="500"/>
    </location>
</feature>
<dbReference type="Pfam" id="PF21151">
    <property type="entry name" value="CSN1_C"/>
    <property type="match status" value="1"/>
</dbReference>
<keyword evidence="6" id="KW-0539">Nucleus</keyword>
<accession>A0A2P2I0R9</accession>
<feature type="region of interest" description="Disordered" evidence="7">
    <location>
        <begin position="474"/>
        <end position="507"/>
    </location>
</feature>
<comment type="subcellular location">
    <subcellularLocation>
        <location evidence="2">Cytoplasm</location>
    </subcellularLocation>
    <subcellularLocation>
        <location evidence="1">Nucleus</location>
    </subcellularLocation>
</comment>
<reference evidence="9" key="2">
    <citation type="journal article" date="2018" name="Biosci. Biotechnol. Biochem.">
        <title>Polysaccharide hydrolase of the hadal zone amphipods Hirondellea gigas.</title>
        <authorList>
            <person name="Kobayashi H."/>
            <person name="Nagahama T."/>
            <person name="Arai W."/>
            <person name="Sasagawa Y."/>
            <person name="Umeda M."/>
            <person name="Hayashi T."/>
            <person name="Nikaido I."/>
            <person name="Watanabe H."/>
            <person name="Oguri K."/>
            <person name="Kitazato H."/>
            <person name="Fujioka K."/>
            <person name="Kido Y."/>
            <person name="Takami H."/>
        </authorList>
    </citation>
    <scope>NUCLEOTIDE SEQUENCE</scope>
    <source>
        <tissue evidence="9">Whole body</tissue>
    </source>
</reference>
<name>A0A2P2I0R9_9CRUS</name>
<comment type="similarity">
    <text evidence="3">Belongs to the CSN1 family.</text>
</comment>
<dbReference type="PANTHER" id="PTHR14145:SF2">
    <property type="entry name" value="COP9 SIGNALOSOME COMPLEX SUBUNIT 1"/>
    <property type="match status" value="1"/>
</dbReference>
<dbReference type="EMBL" id="IACT01000699">
    <property type="protein sequence ID" value="LAC20087.1"/>
    <property type="molecule type" value="mRNA"/>
</dbReference>
<dbReference type="InterPro" id="IPR000717">
    <property type="entry name" value="PCI_dom"/>
</dbReference>
<evidence type="ECO:0000256" key="5">
    <source>
        <dbReference type="ARBA" id="ARBA00022790"/>
    </source>
</evidence>
<dbReference type="SUPFAM" id="SSF46785">
    <property type="entry name" value="Winged helix' DNA-binding domain"/>
    <property type="match status" value="1"/>
</dbReference>
<evidence type="ECO:0000256" key="6">
    <source>
        <dbReference type="ARBA" id="ARBA00023242"/>
    </source>
</evidence>
<dbReference type="PROSITE" id="PS50250">
    <property type="entry name" value="PCI"/>
    <property type="match status" value="1"/>
</dbReference>
<dbReference type="GO" id="GO:0008180">
    <property type="term" value="C:COP9 signalosome"/>
    <property type="evidence" value="ECO:0007669"/>
    <property type="project" value="UniProtKB-KW"/>
</dbReference>
<organism evidence="9">
    <name type="scientific">Hirondellea gigas</name>
    <dbReference type="NCBI Taxonomy" id="1518452"/>
    <lineage>
        <taxon>Eukaryota</taxon>
        <taxon>Metazoa</taxon>
        <taxon>Ecdysozoa</taxon>
        <taxon>Arthropoda</taxon>
        <taxon>Crustacea</taxon>
        <taxon>Multicrustacea</taxon>
        <taxon>Malacostraca</taxon>
        <taxon>Eumalacostraca</taxon>
        <taxon>Peracarida</taxon>
        <taxon>Amphipoda</taxon>
        <taxon>Amphilochidea</taxon>
        <taxon>Lysianassida</taxon>
        <taxon>Lysianassidira</taxon>
        <taxon>Lysianassoidea</taxon>
        <taxon>Lysianassidae</taxon>
        <taxon>Hirondellea</taxon>
    </lineage>
</organism>